<dbReference type="RefSeq" id="WP_012873179.1">
    <property type="nucleotide sequence ID" value="NC_013524.1"/>
</dbReference>
<gene>
    <name evidence="2" type="ordered locus">Sthe_2727</name>
</gene>
<organism evidence="2 3">
    <name type="scientific">Sphaerobacter thermophilus (strain ATCC 49802 / DSM 20745 / KCCM 41009 / NCIMB 13125 / S 6022)</name>
    <dbReference type="NCBI Taxonomy" id="479434"/>
    <lineage>
        <taxon>Bacteria</taxon>
        <taxon>Pseudomonadati</taxon>
        <taxon>Thermomicrobiota</taxon>
        <taxon>Thermomicrobia</taxon>
        <taxon>Sphaerobacterales</taxon>
        <taxon>Sphaerobacterineae</taxon>
        <taxon>Sphaerobacteraceae</taxon>
        <taxon>Sphaerobacter</taxon>
    </lineage>
</organism>
<dbReference type="Proteomes" id="UP000002027">
    <property type="component" value="Chromosome 2"/>
</dbReference>
<protein>
    <submittedName>
        <fullName evidence="2">Uncharacterized protein</fullName>
    </submittedName>
</protein>
<keyword evidence="3" id="KW-1185">Reference proteome</keyword>
<evidence type="ECO:0000313" key="3">
    <source>
        <dbReference type="Proteomes" id="UP000002027"/>
    </source>
</evidence>
<evidence type="ECO:0000256" key="1">
    <source>
        <dbReference type="SAM" id="MobiDB-lite"/>
    </source>
</evidence>
<accession>D1C8J8</accession>
<dbReference type="STRING" id="479434.Sthe_2727"/>
<feature type="region of interest" description="Disordered" evidence="1">
    <location>
        <begin position="1"/>
        <end position="27"/>
    </location>
</feature>
<dbReference type="EMBL" id="CP001824">
    <property type="protein sequence ID" value="ACZ40141.1"/>
    <property type="molecule type" value="Genomic_DNA"/>
</dbReference>
<dbReference type="KEGG" id="sti:Sthe_2727"/>
<name>D1C8J8_SPHTD</name>
<dbReference type="HOGENOM" id="CLU_2755835_0_0_0"/>
<reference evidence="3" key="1">
    <citation type="submission" date="2009-11" db="EMBL/GenBank/DDBJ databases">
        <title>The complete chromosome 2 of Sphaerobacter thermophilus DSM 20745.</title>
        <authorList>
            <person name="Lucas S."/>
            <person name="Copeland A."/>
            <person name="Lapidus A."/>
            <person name="Glavina del Rio T."/>
            <person name="Dalin E."/>
            <person name="Tice H."/>
            <person name="Bruce D."/>
            <person name="Goodwin L."/>
            <person name="Pitluck S."/>
            <person name="Kyrpides N."/>
            <person name="Mavromatis K."/>
            <person name="Ivanova N."/>
            <person name="Mikhailova N."/>
            <person name="LaButti K.M."/>
            <person name="Clum A."/>
            <person name="Sun H.I."/>
            <person name="Brettin T."/>
            <person name="Detter J.C."/>
            <person name="Han C."/>
            <person name="Larimer F."/>
            <person name="Land M."/>
            <person name="Hauser L."/>
            <person name="Markowitz V."/>
            <person name="Cheng J.F."/>
            <person name="Hugenholtz P."/>
            <person name="Woyke T."/>
            <person name="Wu D."/>
            <person name="Steenblock K."/>
            <person name="Schneider S."/>
            <person name="Pukall R."/>
            <person name="Goeker M."/>
            <person name="Klenk H.P."/>
            <person name="Eisen J.A."/>
        </authorList>
    </citation>
    <scope>NUCLEOTIDE SEQUENCE [LARGE SCALE GENOMIC DNA]</scope>
    <source>
        <strain evidence="3">ATCC 49802 / DSM 20745 / S 6022</strain>
    </source>
</reference>
<proteinExistence type="predicted"/>
<dbReference type="AlphaFoldDB" id="D1C8J8"/>
<sequence>MARNRKKSLPKVSYPRGRRRVPEKTTARTYPYRVRRTSRGLVPATQDDLLPFIASRIAQPEAAEQATPEA</sequence>
<reference evidence="2 3" key="2">
    <citation type="journal article" date="2010" name="Stand. Genomic Sci.">
        <title>Complete genome sequence of Desulfohalobium retbaense type strain (HR(100)).</title>
        <authorList>
            <person name="Spring S."/>
            <person name="Nolan M."/>
            <person name="Lapidus A."/>
            <person name="Glavina Del Rio T."/>
            <person name="Copeland A."/>
            <person name="Tice H."/>
            <person name="Cheng J.F."/>
            <person name="Lucas S."/>
            <person name="Land M."/>
            <person name="Chen F."/>
            <person name="Bruce D."/>
            <person name="Goodwin L."/>
            <person name="Pitluck S."/>
            <person name="Ivanova N."/>
            <person name="Mavromatis K."/>
            <person name="Mikhailova N."/>
            <person name="Pati A."/>
            <person name="Chen A."/>
            <person name="Palaniappan K."/>
            <person name="Hauser L."/>
            <person name="Chang Y.J."/>
            <person name="Jeffries C.D."/>
            <person name="Munk C."/>
            <person name="Kiss H."/>
            <person name="Chain P."/>
            <person name="Han C."/>
            <person name="Brettin T."/>
            <person name="Detter J.C."/>
            <person name="Schuler E."/>
            <person name="Goker M."/>
            <person name="Rohde M."/>
            <person name="Bristow J."/>
            <person name="Eisen J.A."/>
            <person name="Markowitz V."/>
            <person name="Hugenholtz P."/>
            <person name="Kyrpides N.C."/>
            <person name="Klenk H.P."/>
        </authorList>
    </citation>
    <scope>NUCLEOTIDE SEQUENCE [LARGE SCALE GENOMIC DNA]</scope>
    <source>
        <strain evidence="3">ATCC 49802 / DSM 20745 / S 6022</strain>
    </source>
</reference>
<dbReference type="InParanoid" id="D1C8J8"/>
<evidence type="ECO:0000313" key="2">
    <source>
        <dbReference type="EMBL" id="ACZ40141.1"/>
    </source>
</evidence>